<gene>
    <name evidence="10 11" type="primary">rpoZ</name>
    <name evidence="11" type="ORF">J0B03_01265</name>
</gene>
<comment type="function">
    <text evidence="10">Promotes RNA polymerase assembly. Latches the N- and C-terminal regions of the beta' subunit thereby facilitating its interaction with the beta and alpha subunits.</text>
</comment>
<dbReference type="InterPro" id="IPR006110">
    <property type="entry name" value="Pol_omega/Rpo6/RPB6"/>
</dbReference>
<evidence type="ECO:0000256" key="1">
    <source>
        <dbReference type="ARBA" id="ARBA00006711"/>
    </source>
</evidence>
<dbReference type="GO" id="GO:0000428">
    <property type="term" value="C:DNA-directed RNA polymerase complex"/>
    <property type="evidence" value="ECO:0007669"/>
    <property type="project" value="UniProtKB-KW"/>
</dbReference>
<dbReference type="KEGG" id="alka:J0B03_01265"/>
<dbReference type="Gene3D" id="3.90.940.10">
    <property type="match status" value="1"/>
</dbReference>
<dbReference type="Pfam" id="PF01192">
    <property type="entry name" value="RNA_pol_Rpb6"/>
    <property type="match status" value="1"/>
</dbReference>
<dbReference type="InterPro" id="IPR003716">
    <property type="entry name" value="DNA-dir_RNA_pol_omega"/>
</dbReference>
<dbReference type="SMART" id="SM01409">
    <property type="entry name" value="RNA_pol_Rpb6"/>
    <property type="match status" value="1"/>
</dbReference>
<dbReference type="RefSeq" id="WP_207300091.1">
    <property type="nucleotide sequence ID" value="NZ_CP071444.1"/>
</dbReference>
<evidence type="ECO:0000256" key="9">
    <source>
        <dbReference type="ARBA" id="ARBA00048552"/>
    </source>
</evidence>
<sequence>MRYPALNDLIEKTGNKYSLVLVVSKRARQIVDKNLIDETKIENPVSIATGEVAEDKLKFHFKG</sequence>
<accession>A0A974XHG4</accession>
<keyword evidence="6 10" id="KW-0548">Nucleotidyltransferase</keyword>
<keyword evidence="7 10" id="KW-0804">Transcription</keyword>
<keyword evidence="5 10" id="KW-0808">Transferase</keyword>
<dbReference type="Proteomes" id="UP000663499">
    <property type="component" value="Chromosome"/>
</dbReference>
<dbReference type="InterPro" id="IPR036161">
    <property type="entry name" value="RPB6/omega-like_sf"/>
</dbReference>
<dbReference type="GO" id="GO:0006351">
    <property type="term" value="P:DNA-templated transcription"/>
    <property type="evidence" value="ECO:0007669"/>
    <property type="project" value="UniProtKB-UniRule"/>
</dbReference>
<evidence type="ECO:0000256" key="4">
    <source>
        <dbReference type="ARBA" id="ARBA00022478"/>
    </source>
</evidence>
<evidence type="ECO:0000313" key="12">
    <source>
        <dbReference type="Proteomes" id="UP000663499"/>
    </source>
</evidence>
<proteinExistence type="inferred from homology"/>
<dbReference type="AlphaFoldDB" id="A0A974XHG4"/>
<dbReference type="HAMAP" id="MF_00366">
    <property type="entry name" value="RNApol_bact_RpoZ"/>
    <property type="match status" value="1"/>
</dbReference>
<name>A0A974XHG4_9FIRM</name>
<protein>
    <recommendedName>
        <fullName evidence="3 10">DNA-directed RNA polymerase subunit omega</fullName>
        <shortName evidence="10">RNAP omega subunit</shortName>
        <ecNumber evidence="2 10">2.7.7.6</ecNumber>
    </recommendedName>
    <alternativeName>
        <fullName evidence="10">RNA polymerase omega subunit</fullName>
    </alternativeName>
    <alternativeName>
        <fullName evidence="8 10">Transcriptase subunit omega</fullName>
    </alternativeName>
</protein>
<dbReference type="PANTHER" id="PTHR34476">
    <property type="entry name" value="DNA-DIRECTED RNA POLYMERASE SUBUNIT OMEGA"/>
    <property type="match status" value="1"/>
</dbReference>
<evidence type="ECO:0000256" key="5">
    <source>
        <dbReference type="ARBA" id="ARBA00022679"/>
    </source>
</evidence>
<dbReference type="EC" id="2.7.7.6" evidence="2 10"/>
<dbReference type="SUPFAM" id="SSF63562">
    <property type="entry name" value="RPB6/omega subunit-like"/>
    <property type="match status" value="1"/>
</dbReference>
<comment type="subunit">
    <text evidence="10">The RNAP catalytic core consists of 2 alpha, 1 beta, 1 beta' and 1 omega subunit. When a sigma factor is associated with the core the holoenzyme is formed, which can initiate transcription.</text>
</comment>
<dbReference type="GO" id="GO:0003677">
    <property type="term" value="F:DNA binding"/>
    <property type="evidence" value="ECO:0007669"/>
    <property type="project" value="UniProtKB-UniRule"/>
</dbReference>
<evidence type="ECO:0000256" key="10">
    <source>
        <dbReference type="HAMAP-Rule" id="MF_00366"/>
    </source>
</evidence>
<reference evidence="11" key="1">
    <citation type="submission" date="2021-03" db="EMBL/GenBank/DDBJ databases">
        <title>Alkalibacter marinus sp. nov., isolated from tidal flat sediment.</title>
        <authorList>
            <person name="Namirimu T."/>
            <person name="Yang J.-A."/>
            <person name="Yang S.-H."/>
            <person name="Kim Y.-J."/>
            <person name="Kwon K.K."/>
        </authorList>
    </citation>
    <scope>NUCLEOTIDE SEQUENCE</scope>
    <source>
        <strain evidence="11">ES005</strain>
    </source>
</reference>
<evidence type="ECO:0000256" key="7">
    <source>
        <dbReference type="ARBA" id="ARBA00023163"/>
    </source>
</evidence>
<dbReference type="EMBL" id="CP071444">
    <property type="protein sequence ID" value="QSX08750.1"/>
    <property type="molecule type" value="Genomic_DNA"/>
</dbReference>
<dbReference type="NCBIfam" id="TIGR00690">
    <property type="entry name" value="rpoZ"/>
    <property type="match status" value="1"/>
</dbReference>
<keyword evidence="12" id="KW-1185">Reference proteome</keyword>
<evidence type="ECO:0000256" key="2">
    <source>
        <dbReference type="ARBA" id="ARBA00012418"/>
    </source>
</evidence>
<evidence type="ECO:0000256" key="3">
    <source>
        <dbReference type="ARBA" id="ARBA00013725"/>
    </source>
</evidence>
<comment type="similarity">
    <text evidence="1 10">Belongs to the RNA polymerase subunit omega family.</text>
</comment>
<evidence type="ECO:0000313" key="11">
    <source>
        <dbReference type="EMBL" id="QSX08750.1"/>
    </source>
</evidence>
<dbReference type="PANTHER" id="PTHR34476:SF1">
    <property type="entry name" value="DNA-DIRECTED RNA POLYMERASE SUBUNIT OMEGA"/>
    <property type="match status" value="1"/>
</dbReference>
<comment type="catalytic activity">
    <reaction evidence="9 10">
        <text>RNA(n) + a ribonucleoside 5'-triphosphate = RNA(n+1) + diphosphate</text>
        <dbReference type="Rhea" id="RHEA:21248"/>
        <dbReference type="Rhea" id="RHEA-COMP:14527"/>
        <dbReference type="Rhea" id="RHEA-COMP:17342"/>
        <dbReference type="ChEBI" id="CHEBI:33019"/>
        <dbReference type="ChEBI" id="CHEBI:61557"/>
        <dbReference type="ChEBI" id="CHEBI:140395"/>
        <dbReference type="EC" id="2.7.7.6"/>
    </reaction>
</comment>
<evidence type="ECO:0000256" key="6">
    <source>
        <dbReference type="ARBA" id="ARBA00022695"/>
    </source>
</evidence>
<dbReference type="GO" id="GO:0003899">
    <property type="term" value="F:DNA-directed RNA polymerase activity"/>
    <property type="evidence" value="ECO:0007669"/>
    <property type="project" value="UniProtKB-UniRule"/>
</dbReference>
<organism evidence="11 12">
    <name type="scientific">Alkalibacter rhizosphaerae</name>
    <dbReference type="NCBI Taxonomy" id="2815577"/>
    <lineage>
        <taxon>Bacteria</taxon>
        <taxon>Bacillati</taxon>
        <taxon>Bacillota</taxon>
        <taxon>Clostridia</taxon>
        <taxon>Eubacteriales</taxon>
        <taxon>Eubacteriaceae</taxon>
        <taxon>Alkalibacter</taxon>
    </lineage>
</organism>
<keyword evidence="4 10" id="KW-0240">DNA-directed RNA polymerase</keyword>
<evidence type="ECO:0000256" key="8">
    <source>
        <dbReference type="ARBA" id="ARBA00029924"/>
    </source>
</evidence>